<reference evidence="1" key="2">
    <citation type="submission" date="2010-07" db="EMBL/GenBank/DDBJ databases">
        <authorList>
            <consortium name="The Broad Institute Genome Sequencing Platform"/>
            <consortium name="Broad Institute Genome Sequencing Center for Infectious Disease"/>
            <person name="Ma L.-J."/>
            <person name="Dead R."/>
            <person name="Young S."/>
            <person name="Zeng Q."/>
            <person name="Koehrsen M."/>
            <person name="Alvarado L."/>
            <person name="Berlin A."/>
            <person name="Chapman S.B."/>
            <person name="Chen Z."/>
            <person name="Freedman E."/>
            <person name="Gellesch M."/>
            <person name="Goldberg J."/>
            <person name="Griggs A."/>
            <person name="Gujja S."/>
            <person name="Heilman E.R."/>
            <person name="Heiman D."/>
            <person name="Hepburn T."/>
            <person name="Howarth C."/>
            <person name="Jen D."/>
            <person name="Larson L."/>
            <person name="Mehta T."/>
            <person name="Neiman D."/>
            <person name="Pearson M."/>
            <person name="Roberts A."/>
            <person name="Saif S."/>
            <person name="Shea T."/>
            <person name="Shenoy N."/>
            <person name="Sisk P."/>
            <person name="Stolte C."/>
            <person name="Sykes S."/>
            <person name="Walk T."/>
            <person name="White J."/>
            <person name="Yandava C."/>
            <person name="Haas B."/>
            <person name="Nusbaum C."/>
            <person name="Birren B."/>
        </authorList>
    </citation>
    <scope>NUCLEOTIDE SEQUENCE</scope>
    <source>
        <strain evidence="1">R3-111a-1</strain>
    </source>
</reference>
<dbReference type="AlphaFoldDB" id="J3P386"/>
<reference evidence="1" key="3">
    <citation type="submission" date="2010-09" db="EMBL/GenBank/DDBJ databases">
        <title>Annotation of Gaeumannomyces graminis var. tritici R3-111a-1.</title>
        <authorList>
            <consortium name="The Broad Institute Genome Sequencing Platform"/>
            <person name="Ma L.-J."/>
            <person name="Dead R."/>
            <person name="Young S.K."/>
            <person name="Zeng Q."/>
            <person name="Gargeya S."/>
            <person name="Fitzgerald M."/>
            <person name="Haas B."/>
            <person name="Abouelleil A."/>
            <person name="Alvarado L."/>
            <person name="Arachchi H.M."/>
            <person name="Berlin A."/>
            <person name="Brown A."/>
            <person name="Chapman S.B."/>
            <person name="Chen Z."/>
            <person name="Dunbar C."/>
            <person name="Freedman E."/>
            <person name="Gearin G."/>
            <person name="Gellesch M."/>
            <person name="Goldberg J."/>
            <person name="Griggs A."/>
            <person name="Gujja S."/>
            <person name="Heiman D."/>
            <person name="Howarth C."/>
            <person name="Larson L."/>
            <person name="Lui A."/>
            <person name="MacDonald P.J.P."/>
            <person name="Mehta T."/>
            <person name="Montmayeur A."/>
            <person name="Murphy C."/>
            <person name="Neiman D."/>
            <person name="Pearson M."/>
            <person name="Priest M."/>
            <person name="Roberts A."/>
            <person name="Saif S."/>
            <person name="Shea T."/>
            <person name="Shenoy N."/>
            <person name="Sisk P."/>
            <person name="Stolte C."/>
            <person name="Sykes S."/>
            <person name="Yandava C."/>
            <person name="Wortman J."/>
            <person name="Nusbaum C."/>
            <person name="Birren B."/>
        </authorList>
    </citation>
    <scope>NUCLEOTIDE SEQUENCE</scope>
    <source>
        <strain evidence="1">R3-111a-1</strain>
    </source>
</reference>
<dbReference type="VEuPathDB" id="FungiDB:GGTG_07975"/>
<evidence type="ECO:0000313" key="3">
    <source>
        <dbReference type="Proteomes" id="UP000006039"/>
    </source>
</evidence>
<dbReference type="RefSeq" id="XP_009224072.1">
    <property type="nucleotide sequence ID" value="XM_009225808.1"/>
</dbReference>
<organism evidence="1">
    <name type="scientific">Gaeumannomyces tritici (strain R3-111a-1)</name>
    <name type="common">Wheat and barley take-all root rot fungus</name>
    <name type="synonym">Gaeumannomyces graminis var. tritici</name>
    <dbReference type="NCBI Taxonomy" id="644352"/>
    <lineage>
        <taxon>Eukaryota</taxon>
        <taxon>Fungi</taxon>
        <taxon>Dikarya</taxon>
        <taxon>Ascomycota</taxon>
        <taxon>Pezizomycotina</taxon>
        <taxon>Sordariomycetes</taxon>
        <taxon>Sordariomycetidae</taxon>
        <taxon>Magnaporthales</taxon>
        <taxon>Magnaporthaceae</taxon>
        <taxon>Gaeumannomyces</taxon>
    </lineage>
</organism>
<protein>
    <submittedName>
        <fullName evidence="1 2">Uncharacterized protein</fullName>
    </submittedName>
</protein>
<dbReference type="HOGENOM" id="CLU_034857_0_0_1"/>
<reference evidence="2" key="5">
    <citation type="submission" date="2018-04" db="UniProtKB">
        <authorList>
            <consortium name="EnsemblFungi"/>
        </authorList>
    </citation>
    <scope>IDENTIFICATION</scope>
    <source>
        <strain evidence="2">R3-111a-1</strain>
    </source>
</reference>
<dbReference type="OrthoDB" id="3140657at2759"/>
<name>J3P386_GAET3</name>
<evidence type="ECO:0000313" key="2">
    <source>
        <dbReference type="EnsemblFungi" id="EJT74128"/>
    </source>
</evidence>
<reference evidence="3" key="1">
    <citation type="submission" date="2010-07" db="EMBL/GenBank/DDBJ databases">
        <title>The genome sequence of Gaeumannomyces graminis var. tritici strain R3-111a-1.</title>
        <authorList>
            <consortium name="The Broad Institute Genome Sequencing Platform"/>
            <person name="Ma L.-J."/>
            <person name="Dead R."/>
            <person name="Young S."/>
            <person name="Zeng Q."/>
            <person name="Koehrsen M."/>
            <person name="Alvarado L."/>
            <person name="Berlin A."/>
            <person name="Chapman S.B."/>
            <person name="Chen Z."/>
            <person name="Freedman E."/>
            <person name="Gellesch M."/>
            <person name="Goldberg J."/>
            <person name="Griggs A."/>
            <person name="Gujja S."/>
            <person name="Heilman E.R."/>
            <person name="Heiman D."/>
            <person name="Hepburn T."/>
            <person name="Howarth C."/>
            <person name="Jen D."/>
            <person name="Larson L."/>
            <person name="Mehta T."/>
            <person name="Neiman D."/>
            <person name="Pearson M."/>
            <person name="Roberts A."/>
            <person name="Saif S."/>
            <person name="Shea T."/>
            <person name="Shenoy N."/>
            <person name="Sisk P."/>
            <person name="Stolte C."/>
            <person name="Sykes S."/>
            <person name="Walk T."/>
            <person name="White J."/>
            <person name="Yandava C."/>
            <person name="Haas B."/>
            <person name="Nusbaum C."/>
            <person name="Birren B."/>
        </authorList>
    </citation>
    <scope>NUCLEOTIDE SEQUENCE [LARGE SCALE GENOMIC DNA]</scope>
    <source>
        <strain evidence="3">R3-111a-1</strain>
    </source>
</reference>
<dbReference type="GeneID" id="20348433"/>
<accession>J3P386</accession>
<evidence type="ECO:0000313" key="1">
    <source>
        <dbReference type="EMBL" id="EJT74128.1"/>
    </source>
</evidence>
<dbReference type="PANTHER" id="PTHR42057">
    <property type="entry name" value="F-BOX DOMAIN PROTEIN (AFU_ORTHOLOGUE AFUA_4G00200)"/>
    <property type="match status" value="1"/>
</dbReference>
<reference evidence="2" key="4">
    <citation type="journal article" date="2015" name="G3 (Bethesda)">
        <title>Genome sequences of three phytopathogenic species of the Magnaporthaceae family of fungi.</title>
        <authorList>
            <person name="Okagaki L.H."/>
            <person name="Nunes C.C."/>
            <person name="Sailsbery J."/>
            <person name="Clay B."/>
            <person name="Brown D."/>
            <person name="John T."/>
            <person name="Oh Y."/>
            <person name="Young N."/>
            <person name="Fitzgerald M."/>
            <person name="Haas B.J."/>
            <person name="Zeng Q."/>
            <person name="Young S."/>
            <person name="Adiconis X."/>
            <person name="Fan L."/>
            <person name="Levin J.Z."/>
            <person name="Mitchell T.K."/>
            <person name="Okubara P.A."/>
            <person name="Farman M.L."/>
            <person name="Kohn L.M."/>
            <person name="Birren B."/>
            <person name="Ma L.-J."/>
            <person name="Dean R.A."/>
        </authorList>
    </citation>
    <scope>NUCLEOTIDE SEQUENCE</scope>
    <source>
        <strain evidence="2">R3-111a-1</strain>
    </source>
</reference>
<gene>
    <name evidence="2" type="primary">20348433</name>
    <name evidence="1" type="ORF">GGTG_07975</name>
</gene>
<dbReference type="Proteomes" id="UP000006039">
    <property type="component" value="Unassembled WGS sequence"/>
</dbReference>
<keyword evidence="3" id="KW-1185">Reference proteome</keyword>
<proteinExistence type="predicted"/>
<dbReference type="PANTHER" id="PTHR42057:SF2">
    <property type="entry name" value="F-BOX DOMAIN PROTEIN (AFU_ORTHOLOGUE AFUA_4G00200)-RELATED"/>
    <property type="match status" value="1"/>
</dbReference>
<sequence>MRTTRSRDRASMHRLPVEVQDLVLLQLPKEAVLACRLVCRGFLSRATEIAFRHVELRSIRNLWHHPDVVGTPPHIESFRQISEAEHLRGLVHEVTLDAFEGYEASNYCGQRPFLRVLPRLACFRNLRTLNVRFNKIVQRELVSHHHLFHVHNSRESTKFRLQVLHIAINALSGAYTDKTPVNRTSPLFDPDKLYPQPGHPKFPNTDPRPIGLEGLTIANLSPYDAHLIDPGALRTILAAPSFRSLKLLVTRAGYERRGGEIMPRVHFLQPENHHFYSRIPLAWLSPAVAQNLRVLSLYDAHYWGWCPVMNFRAINPSGGGLPNLRVLALGRHVFAHDWQVDWIAGLAAATNSTTPAAGLEELYLDDCPIIWHARIKNPHSGSMWYQPPSDPETEDLSFQLRWHDVLPRWRDAFAGSRLRVFSMGRGDWKGDAQAPEGAGGIRGTRARRGDGVFLSYDLPPPRKVRCGRFGFRYSYCPRRCEFPCGATPRYGVGLRPARKDVMQYIQFDLDPWPRGKWVEGIGGVDSDTKLLDDQALEDFMETLGLHWSH</sequence>
<dbReference type="EnsemblFungi" id="EJT74128">
    <property type="protein sequence ID" value="EJT74128"/>
    <property type="gene ID" value="GGTG_07975"/>
</dbReference>
<dbReference type="EMBL" id="GL385398">
    <property type="protein sequence ID" value="EJT74128.1"/>
    <property type="molecule type" value="Genomic_DNA"/>
</dbReference>
<dbReference type="eggNOG" id="ENOG502S8UP">
    <property type="taxonomic scope" value="Eukaryota"/>
</dbReference>